<feature type="domain" description="Cation/H+ exchanger transmembrane" evidence="10">
    <location>
        <begin position="20"/>
        <end position="128"/>
    </location>
</feature>
<comment type="subcellular location">
    <subcellularLocation>
        <location evidence="1">Membrane</location>
        <topology evidence="1">Multi-pass membrane protein</topology>
    </subcellularLocation>
</comment>
<keyword evidence="2" id="KW-0050">Antiport</keyword>
<dbReference type="AlphaFoldDB" id="A0A6D2GFG3"/>
<evidence type="ECO:0000313" key="12">
    <source>
        <dbReference type="Proteomes" id="UP000267858"/>
    </source>
</evidence>
<name>A0A6D2GFG3_SALER</name>
<accession>A0A6D2GFG3</accession>
<dbReference type="EMBL" id="LR134141">
    <property type="protein sequence ID" value="VEA07388.1"/>
    <property type="molecule type" value="Genomic_DNA"/>
</dbReference>
<reference evidence="11 12" key="1">
    <citation type="submission" date="2018-12" db="EMBL/GenBank/DDBJ databases">
        <authorList>
            <consortium name="Pathogen Informatics"/>
        </authorList>
    </citation>
    <scope>NUCLEOTIDE SEQUENCE [LARGE SCALE GENOMIC DNA]</scope>
    <source>
        <strain evidence="11 12">NCTC5773</strain>
    </source>
</reference>
<dbReference type="GO" id="GO:1902600">
    <property type="term" value="P:proton transmembrane transport"/>
    <property type="evidence" value="ECO:0007669"/>
    <property type="project" value="InterPro"/>
</dbReference>
<keyword evidence="3" id="KW-1003">Cell membrane</keyword>
<evidence type="ECO:0000256" key="3">
    <source>
        <dbReference type="ARBA" id="ARBA00022519"/>
    </source>
</evidence>
<keyword evidence="5 9" id="KW-1133">Transmembrane helix</keyword>
<evidence type="ECO:0000259" key="10">
    <source>
        <dbReference type="Pfam" id="PF00999"/>
    </source>
</evidence>
<dbReference type="GO" id="GO:0016020">
    <property type="term" value="C:membrane"/>
    <property type="evidence" value="ECO:0007669"/>
    <property type="project" value="UniProtKB-SubCell"/>
</dbReference>
<keyword evidence="4 9" id="KW-0812">Transmembrane</keyword>
<keyword evidence="2" id="KW-0813">Transport</keyword>
<evidence type="ECO:0000256" key="5">
    <source>
        <dbReference type="ARBA" id="ARBA00022989"/>
    </source>
</evidence>
<proteinExistence type="predicted"/>
<feature type="transmembrane region" description="Helical" evidence="9">
    <location>
        <begin position="68"/>
        <end position="92"/>
    </location>
</feature>
<organism evidence="11 12">
    <name type="scientific">Salmonella enterica subsp. salamae</name>
    <dbReference type="NCBI Taxonomy" id="59202"/>
    <lineage>
        <taxon>Bacteria</taxon>
        <taxon>Pseudomonadati</taxon>
        <taxon>Pseudomonadota</taxon>
        <taxon>Gammaproteobacteria</taxon>
        <taxon>Enterobacterales</taxon>
        <taxon>Enterobacteriaceae</taxon>
        <taxon>Salmonella</taxon>
    </lineage>
</organism>
<evidence type="ECO:0000313" key="11">
    <source>
        <dbReference type="EMBL" id="VEA07388.1"/>
    </source>
</evidence>
<evidence type="ECO:0000256" key="4">
    <source>
        <dbReference type="ARBA" id="ARBA00022692"/>
    </source>
</evidence>
<sequence>MPGILESSLAAAEADPNVETWMLFTDIVLIYAALMLVRFGWLWTMKKFSLRFLKKKPMEFANWTSREILIASFAGVRGAITLAGVLSIPLLLPSGSGFPARYELVFLAAGVILFSLFVGVIMLPLLLQHLEVADHAQQLKEERIAPRGDGGSSDCRYSENGRASGGGYRRKYR</sequence>
<dbReference type="InterPro" id="IPR006153">
    <property type="entry name" value="Cation/H_exchanger_TM"/>
</dbReference>
<dbReference type="GO" id="GO:0015297">
    <property type="term" value="F:antiporter activity"/>
    <property type="evidence" value="ECO:0007669"/>
    <property type="project" value="UniProtKB-KW"/>
</dbReference>
<dbReference type="Pfam" id="PF00999">
    <property type="entry name" value="Na_H_Exchanger"/>
    <property type="match status" value="1"/>
</dbReference>
<evidence type="ECO:0000256" key="6">
    <source>
        <dbReference type="ARBA" id="ARBA00023065"/>
    </source>
</evidence>
<evidence type="ECO:0000256" key="8">
    <source>
        <dbReference type="SAM" id="MobiDB-lite"/>
    </source>
</evidence>
<evidence type="ECO:0000256" key="9">
    <source>
        <dbReference type="SAM" id="Phobius"/>
    </source>
</evidence>
<keyword evidence="3" id="KW-0997">Cell inner membrane</keyword>
<gene>
    <name evidence="11" type="primary">nhaK_1</name>
    <name evidence="11" type="ORF">NCTC5773_04721</name>
</gene>
<keyword evidence="7 9" id="KW-0472">Membrane</keyword>
<dbReference type="Proteomes" id="UP000267858">
    <property type="component" value="Chromosome"/>
</dbReference>
<feature type="transmembrane region" description="Helical" evidence="9">
    <location>
        <begin position="104"/>
        <end position="127"/>
    </location>
</feature>
<evidence type="ECO:0000256" key="2">
    <source>
        <dbReference type="ARBA" id="ARBA00022449"/>
    </source>
</evidence>
<evidence type="ECO:0000256" key="1">
    <source>
        <dbReference type="ARBA" id="ARBA00004141"/>
    </source>
</evidence>
<feature type="transmembrane region" description="Helical" evidence="9">
    <location>
        <begin position="20"/>
        <end position="44"/>
    </location>
</feature>
<evidence type="ECO:0000256" key="7">
    <source>
        <dbReference type="ARBA" id="ARBA00023136"/>
    </source>
</evidence>
<protein>
    <submittedName>
        <fullName evidence="11">Na+/H+ antiporter</fullName>
    </submittedName>
</protein>
<keyword evidence="6" id="KW-0406">Ion transport</keyword>
<feature type="region of interest" description="Disordered" evidence="8">
    <location>
        <begin position="143"/>
        <end position="173"/>
    </location>
</feature>